<dbReference type="InterPro" id="IPR001841">
    <property type="entry name" value="Znf_RING"/>
</dbReference>
<keyword evidence="1" id="KW-0863">Zinc-finger</keyword>
<dbReference type="PROSITE" id="PS50143">
    <property type="entry name" value="BIR_REPEAT_2"/>
    <property type="match status" value="1"/>
</dbReference>
<dbReference type="InterPro" id="IPR013083">
    <property type="entry name" value="Znf_RING/FYVE/PHD"/>
</dbReference>
<dbReference type="Proteomes" id="UP000214542">
    <property type="component" value="Segment"/>
</dbReference>
<reference evidence="3 4" key="1">
    <citation type="journal article" date="2008" name="J. Gen. Virol.">
        <title>Genomic and host range studies of Maruca vitrata nucleopolyhedrovirus.</title>
        <authorList>
            <person name="Chen Y.R."/>
            <person name="Wu C.Y."/>
            <person name="Lee S.T."/>
            <person name="Wu Y.J."/>
            <person name="Lo C.F."/>
            <person name="Tsai M.F."/>
            <person name="Wang C.H."/>
        </authorList>
    </citation>
    <scope>NUCLEOTIDE SEQUENCE [LARGE SCALE GENOMIC DNA]</scope>
</reference>
<name>A1YRB6_9ABAC</name>
<dbReference type="PROSITE" id="PS50089">
    <property type="entry name" value="ZF_RING_2"/>
    <property type="match status" value="1"/>
</dbReference>
<dbReference type="RefSeq" id="YP_950784.1">
    <property type="nucleotide sequence ID" value="NC_008725.1"/>
</dbReference>
<evidence type="ECO:0000313" key="4">
    <source>
        <dbReference type="Proteomes" id="UP000214542"/>
    </source>
</evidence>
<keyword evidence="1" id="KW-0862">Zinc</keyword>
<dbReference type="Gene3D" id="1.10.1170.10">
    <property type="entry name" value="Inhibitor Of Apoptosis Protein (2mihbC-IAP-1), Chain A"/>
    <property type="match status" value="1"/>
</dbReference>
<organism evidence="3 4">
    <name type="scientific">Maruca vitrata nucleopolyhedrovirus</name>
    <dbReference type="NCBI Taxonomy" id="1307954"/>
    <lineage>
        <taxon>Viruses</taxon>
        <taxon>Viruses incertae sedis</taxon>
        <taxon>Naldaviricetes</taxon>
        <taxon>Lefavirales</taxon>
        <taxon>Baculoviridae</taxon>
        <taxon>Alphabaculovirus</taxon>
        <taxon>Alphabaculovirus mavitratae</taxon>
    </lineage>
</organism>
<evidence type="ECO:0000313" key="3">
    <source>
        <dbReference type="EMBL" id="ABL76006.1"/>
    </source>
</evidence>
<evidence type="ECO:0000256" key="1">
    <source>
        <dbReference type="PROSITE-ProRule" id="PRU00175"/>
    </source>
</evidence>
<dbReference type="KEGG" id="vg:4642968"/>
<dbReference type="GeneID" id="4642968"/>
<protein>
    <submittedName>
        <fullName evidence="3">Inhibitor of apoptosis-2</fullName>
    </submittedName>
</protein>
<keyword evidence="1" id="KW-0479">Metal-binding</keyword>
<dbReference type="Pfam" id="PF13920">
    <property type="entry name" value="zf-C3HC4_3"/>
    <property type="match status" value="1"/>
</dbReference>
<evidence type="ECO:0000259" key="2">
    <source>
        <dbReference type="PROSITE" id="PS50089"/>
    </source>
</evidence>
<dbReference type="Gene3D" id="3.30.40.10">
    <property type="entry name" value="Zinc/RING finger domain, C3HC4 (zinc finger)"/>
    <property type="match status" value="1"/>
</dbReference>
<proteinExistence type="predicted"/>
<dbReference type="GO" id="GO:0008270">
    <property type="term" value="F:zinc ion binding"/>
    <property type="evidence" value="ECO:0007669"/>
    <property type="project" value="UniProtKB-KW"/>
</dbReference>
<dbReference type="SUPFAM" id="SSF57924">
    <property type="entry name" value="Inhibitor of apoptosis (IAP) repeat"/>
    <property type="match status" value="1"/>
</dbReference>
<sequence>MNLMQFNFLILSTEGRFKTMANMSLDNDHKFELAKTGLFSHNNLIKCIGCRTVFKKINSKQIKRHTYSNYCISSTNALMLNELMRKKSFASFKSCRRQFVSQSVVVEMLARRGFYYFGKAGHLRCSGCHVIFNYKNVDDAQRRHKQNCKFLNVIEDYCVIEQFDKFEEKILATDLIPPRQNVEPSAPAAEPLNQQVSECKICFDREKSVCFMPCRHLAVCAECSRRCKRCCVCNAKIMQRIETLPQ</sequence>
<dbReference type="InterPro" id="IPR001370">
    <property type="entry name" value="BIR_rpt"/>
</dbReference>
<dbReference type="OrthoDB" id="9255at10239"/>
<dbReference type="InterPro" id="IPR050784">
    <property type="entry name" value="IAP"/>
</dbReference>
<accession>A1YRB6</accession>
<dbReference type="PANTHER" id="PTHR10044">
    <property type="entry name" value="INHIBITOR OF APOPTOSIS"/>
    <property type="match status" value="1"/>
</dbReference>
<keyword evidence="4" id="KW-1185">Reference proteome</keyword>
<gene>
    <name evidence="3" type="primary">iap-2</name>
</gene>
<dbReference type="Pfam" id="PF00653">
    <property type="entry name" value="BIR"/>
    <property type="match status" value="1"/>
</dbReference>
<feature type="domain" description="RING-type" evidence="2">
    <location>
        <begin position="199"/>
        <end position="234"/>
    </location>
</feature>
<dbReference type="EMBL" id="EF125867">
    <property type="protein sequence ID" value="ABL76006.1"/>
    <property type="molecule type" value="Genomic_DNA"/>
</dbReference>